<evidence type="ECO:0000313" key="10">
    <source>
        <dbReference type="Proteomes" id="UP000490800"/>
    </source>
</evidence>
<dbReference type="CDD" id="cd05930">
    <property type="entry name" value="A_NRPS"/>
    <property type="match status" value="1"/>
</dbReference>
<dbReference type="InterPro" id="IPR036736">
    <property type="entry name" value="ACP-like_sf"/>
</dbReference>
<proteinExistence type="inferred from homology"/>
<dbReference type="InterPro" id="IPR000873">
    <property type="entry name" value="AMP-dep_synth/lig_dom"/>
</dbReference>
<dbReference type="InterPro" id="IPR045851">
    <property type="entry name" value="AMP-bd_C_sf"/>
</dbReference>
<dbReference type="SUPFAM" id="SSF56801">
    <property type="entry name" value="Acetyl-CoA synthetase-like"/>
    <property type="match status" value="1"/>
</dbReference>
<dbReference type="Pfam" id="PF00550">
    <property type="entry name" value="PP-binding"/>
    <property type="match status" value="1"/>
</dbReference>
<evidence type="ECO:0000256" key="7">
    <source>
        <dbReference type="ARBA" id="ARBA00023268"/>
    </source>
</evidence>
<keyword evidence="6" id="KW-0045">Antibiotic biosynthesis</keyword>
<dbReference type="PANTHER" id="PTHR45527:SF1">
    <property type="entry name" value="FATTY ACID SYNTHASE"/>
    <property type="match status" value="1"/>
</dbReference>
<dbReference type="Gene3D" id="3.30.300.30">
    <property type="match status" value="1"/>
</dbReference>
<feature type="domain" description="Carrier" evidence="8">
    <location>
        <begin position="982"/>
        <end position="1057"/>
    </location>
</feature>
<dbReference type="GO" id="GO:0008610">
    <property type="term" value="P:lipid biosynthetic process"/>
    <property type="evidence" value="ECO:0007669"/>
    <property type="project" value="UniProtKB-ARBA"/>
</dbReference>
<keyword evidence="7" id="KW-0511">Multifunctional enzyme</keyword>
<dbReference type="CDD" id="cd19543">
    <property type="entry name" value="DCL_NRPS"/>
    <property type="match status" value="1"/>
</dbReference>
<dbReference type="Proteomes" id="UP000490800">
    <property type="component" value="Unassembled WGS sequence"/>
</dbReference>
<dbReference type="GO" id="GO:0005737">
    <property type="term" value="C:cytoplasm"/>
    <property type="evidence" value="ECO:0007669"/>
    <property type="project" value="TreeGrafter"/>
</dbReference>
<protein>
    <submittedName>
        <fullName evidence="9">Amino acid adenylation domain-containing protein</fullName>
    </submittedName>
</protein>
<dbReference type="GO" id="GO:0017000">
    <property type="term" value="P:antibiotic biosynthetic process"/>
    <property type="evidence" value="ECO:0007669"/>
    <property type="project" value="UniProtKB-KW"/>
</dbReference>
<dbReference type="GO" id="GO:0043041">
    <property type="term" value="P:amino acid activation for nonribosomal peptide biosynthetic process"/>
    <property type="evidence" value="ECO:0007669"/>
    <property type="project" value="TreeGrafter"/>
</dbReference>
<comment type="similarity">
    <text evidence="2">Belongs to the ATP-dependent AMP-binding enzyme family.</text>
</comment>
<dbReference type="PROSITE" id="PS00455">
    <property type="entry name" value="AMP_BINDING"/>
    <property type="match status" value="1"/>
</dbReference>
<dbReference type="PROSITE" id="PS00012">
    <property type="entry name" value="PHOSPHOPANTETHEINE"/>
    <property type="match status" value="1"/>
</dbReference>
<dbReference type="InterPro" id="IPR023213">
    <property type="entry name" value="CAT-like_dom_sf"/>
</dbReference>
<reference evidence="9 10" key="1">
    <citation type="journal article" date="2019" name="Microorganisms">
        <title>Paenibacillus lutrae sp. nov., A Chitinolytic Species Isolated from A River Otter in Castril Natural Park, Granada, Spain.</title>
        <authorList>
            <person name="Rodriguez M."/>
            <person name="Reina J.C."/>
            <person name="Bejar V."/>
            <person name="Llamas I."/>
        </authorList>
    </citation>
    <scope>NUCLEOTIDE SEQUENCE [LARGE SCALE GENOMIC DNA]</scope>
    <source>
        <strain evidence="9 10">N10</strain>
    </source>
</reference>
<keyword evidence="5" id="KW-0677">Repeat</keyword>
<evidence type="ECO:0000256" key="4">
    <source>
        <dbReference type="ARBA" id="ARBA00022553"/>
    </source>
</evidence>
<dbReference type="InterPro" id="IPR025110">
    <property type="entry name" value="AMP-bd_C"/>
</dbReference>
<name>A0A7X3FFL5_9BACL</name>
<dbReference type="OrthoDB" id="9765680at2"/>
<dbReference type="InterPro" id="IPR001242">
    <property type="entry name" value="Condensation_dom"/>
</dbReference>
<dbReference type="EMBL" id="RHLK01000002">
    <property type="protein sequence ID" value="MVO98623.1"/>
    <property type="molecule type" value="Genomic_DNA"/>
</dbReference>
<dbReference type="Gene3D" id="3.40.50.980">
    <property type="match status" value="2"/>
</dbReference>
<dbReference type="FunFam" id="3.40.50.980:FF:000001">
    <property type="entry name" value="Non-ribosomal peptide synthetase"/>
    <property type="match status" value="1"/>
</dbReference>
<dbReference type="GO" id="GO:0003824">
    <property type="term" value="F:catalytic activity"/>
    <property type="evidence" value="ECO:0007669"/>
    <property type="project" value="UniProtKB-KW"/>
</dbReference>
<dbReference type="InterPro" id="IPR006162">
    <property type="entry name" value="Ppantetheine_attach_site"/>
</dbReference>
<dbReference type="PANTHER" id="PTHR45527">
    <property type="entry name" value="NONRIBOSOMAL PEPTIDE SYNTHETASE"/>
    <property type="match status" value="1"/>
</dbReference>
<dbReference type="Pfam" id="PF13193">
    <property type="entry name" value="AMP-binding_C"/>
    <property type="match status" value="1"/>
</dbReference>
<comment type="caution">
    <text evidence="9">The sequence shown here is derived from an EMBL/GenBank/DDBJ whole genome shotgun (WGS) entry which is preliminary data.</text>
</comment>
<evidence type="ECO:0000259" key="8">
    <source>
        <dbReference type="PROSITE" id="PS50075"/>
    </source>
</evidence>
<dbReference type="Gene3D" id="1.10.1200.10">
    <property type="entry name" value="ACP-like"/>
    <property type="match status" value="1"/>
</dbReference>
<evidence type="ECO:0000256" key="2">
    <source>
        <dbReference type="ARBA" id="ARBA00006432"/>
    </source>
</evidence>
<organism evidence="9 10">
    <name type="scientific">Paenibacillus lutrae</name>
    <dbReference type="NCBI Taxonomy" id="2078573"/>
    <lineage>
        <taxon>Bacteria</taxon>
        <taxon>Bacillati</taxon>
        <taxon>Bacillota</taxon>
        <taxon>Bacilli</taxon>
        <taxon>Bacillales</taxon>
        <taxon>Paenibacillaceae</taxon>
        <taxon>Paenibacillus</taxon>
    </lineage>
</organism>
<evidence type="ECO:0000256" key="6">
    <source>
        <dbReference type="ARBA" id="ARBA00023194"/>
    </source>
</evidence>
<accession>A0A7X3FFL5</accession>
<dbReference type="NCBIfam" id="TIGR01733">
    <property type="entry name" value="AA-adenyl-dom"/>
    <property type="match status" value="1"/>
</dbReference>
<dbReference type="PROSITE" id="PS50075">
    <property type="entry name" value="CARRIER"/>
    <property type="match status" value="1"/>
</dbReference>
<evidence type="ECO:0000256" key="3">
    <source>
        <dbReference type="ARBA" id="ARBA00022450"/>
    </source>
</evidence>
<dbReference type="InterPro" id="IPR009081">
    <property type="entry name" value="PP-bd_ACP"/>
</dbReference>
<dbReference type="Gene3D" id="3.30.559.30">
    <property type="entry name" value="Nonribosomal peptide synthetase, condensation domain"/>
    <property type="match status" value="2"/>
</dbReference>
<dbReference type="Pfam" id="PF00668">
    <property type="entry name" value="Condensation"/>
    <property type="match status" value="1"/>
</dbReference>
<keyword evidence="4" id="KW-0597">Phosphoprotein</keyword>
<evidence type="ECO:0000313" key="9">
    <source>
        <dbReference type="EMBL" id="MVO98623.1"/>
    </source>
</evidence>
<keyword evidence="3" id="KW-0596">Phosphopantetheine</keyword>
<sequence length="1255" mass="141475">MEWRGQLMRETLEVQKIYRLTPMQEGILYHSLVAPQSDAYFELTTLKIEGPLDVGLFQESFNQLIQRHDVLRTNFVYSKLKKPHQVICKKRRTTVSYEDLSSLPEEERLERLDAFKAQDKAKGFDLLKDILMRICIFKLGPAQYTLIRSHHHIILDGWSLAQLTREHFEIYNSLCTSTESDYPAPRPFQEYVDRLQKQSPEDYRSYWSDVLQDYETSASVPKYKSSKSGTDDPYARAELTFTFDAESTQQLNRLSQRFKCTVSNVFYTIWGILLQKYNRSDDVVFGSVVSGRPADMQGIDRMVGLFVNTIPVRIRCESRMAFAELLHKVQEESIASQKYDYGSLAEIYNLSVMKQNLFNHLIVFENFPVGKDLVVSGDADFRVTEYHIEEQTNYEMNIMVCPSPDFTWTFVYDERQYERSQLEETVGHFQKILEQVSLHPDTPVAEIELLRPEEKLRLTEWPQTASDGQDEALTLCRLIEEQSEQNPSQPAVVFDNRTITYGEFMKEAGRLASVLRSRGIGPGDVVGLLAARSPDLLISFMAIWMTGAAFLPLDAELPPDRIGYMLTDGGAKLLVTDLDRIGERCSWKGATLYLKDADPGAEEQTRASITAHPEQLAYILYTSGSTGEPKGVQIRHHSLVHMLNGLSEAVPFRQGKTILSVSSICFDVFLVETLLALANGLRIVMSSERQQKDPKQLSKLIQEHSVEIVQATPSRLKLLLNEASFASSCGHLEYILVAGEQFPPSLLRRATEIIPRTAVYNVYGPTEATIYTTIKRLTADKPITIGQPLVNYGVYIVDRADKLLPAGAIGELCIAGNGLAQGYVNKETLTNEKFGLLRIDSGSGLLKEERIYRTGDLARRLPDGDIDFLGRLDHQEKIRGFRIELDEVSSRLQSYPGVRDCLVTVNNDDTGDKFLTAYYLAEREMTVDDLTSHLSKFLPYYMIPSHFIWLEQFPMTASGKISLRDLPQPGGHRPHLGVAYMKPSTEIETTIAGCWSAVLKIDNIGAGDNFFDLGGNSIKLIELLSQMDLHFPGAVQITDFFVHPTIAKLAKHIEAGRREITTIEPMQLPGEYLKQADRERGQENVVLRYKLGPALSGILNEQADKDGVGTDDVLIGLFAFLLAEITGSKAFHITVYLKERLGSLPVDLADLTDFTSLYKKINNQLLEAEALNDPVSRQNNSGRDQVYIGFSSSTRMPESLRALFDLVLVVSGQNGDLSLLLEYNSRMMQEDKMNEILAGIGQLIEVVHSPLANRP</sequence>
<gene>
    <name evidence="9" type="ORF">EDM21_03580</name>
</gene>
<dbReference type="GO" id="GO:0031177">
    <property type="term" value="F:phosphopantetheine binding"/>
    <property type="evidence" value="ECO:0007669"/>
    <property type="project" value="InterPro"/>
</dbReference>
<dbReference type="SMART" id="SM00823">
    <property type="entry name" value="PKS_PP"/>
    <property type="match status" value="1"/>
</dbReference>
<dbReference type="Gene3D" id="3.30.559.10">
    <property type="entry name" value="Chloramphenicol acetyltransferase-like domain"/>
    <property type="match status" value="1"/>
</dbReference>
<evidence type="ECO:0000256" key="5">
    <source>
        <dbReference type="ARBA" id="ARBA00022737"/>
    </source>
</evidence>
<dbReference type="GO" id="GO:0044550">
    <property type="term" value="P:secondary metabolite biosynthetic process"/>
    <property type="evidence" value="ECO:0007669"/>
    <property type="project" value="TreeGrafter"/>
</dbReference>
<dbReference type="Pfam" id="PF00501">
    <property type="entry name" value="AMP-binding"/>
    <property type="match status" value="1"/>
</dbReference>
<evidence type="ECO:0000256" key="1">
    <source>
        <dbReference type="ARBA" id="ARBA00001957"/>
    </source>
</evidence>
<dbReference type="Gene3D" id="2.30.38.10">
    <property type="entry name" value="Luciferase, Domain 3"/>
    <property type="match status" value="1"/>
</dbReference>
<dbReference type="InterPro" id="IPR020806">
    <property type="entry name" value="PKS_PP-bd"/>
</dbReference>
<dbReference type="SUPFAM" id="SSF52777">
    <property type="entry name" value="CoA-dependent acyltransferases"/>
    <property type="match status" value="3"/>
</dbReference>
<dbReference type="SUPFAM" id="SSF47336">
    <property type="entry name" value="ACP-like"/>
    <property type="match status" value="1"/>
</dbReference>
<dbReference type="AlphaFoldDB" id="A0A7X3FFL5"/>
<dbReference type="InterPro" id="IPR020845">
    <property type="entry name" value="AMP-binding_CS"/>
</dbReference>
<comment type="cofactor">
    <cofactor evidence="1">
        <name>pantetheine 4'-phosphate</name>
        <dbReference type="ChEBI" id="CHEBI:47942"/>
    </cofactor>
</comment>
<keyword evidence="10" id="KW-1185">Reference proteome</keyword>
<dbReference type="InterPro" id="IPR010071">
    <property type="entry name" value="AA_adenyl_dom"/>
</dbReference>